<evidence type="ECO:0000313" key="9">
    <source>
        <dbReference type="Proteomes" id="UP000319213"/>
    </source>
</evidence>
<evidence type="ECO:0000259" key="7">
    <source>
        <dbReference type="Pfam" id="PF04085"/>
    </source>
</evidence>
<dbReference type="InterPro" id="IPR042175">
    <property type="entry name" value="Cell/Rod_MreC_2"/>
</dbReference>
<feature type="region of interest" description="Disordered" evidence="6">
    <location>
        <begin position="279"/>
        <end position="337"/>
    </location>
</feature>
<dbReference type="PANTHER" id="PTHR34138:SF1">
    <property type="entry name" value="CELL SHAPE-DETERMINING PROTEIN MREC"/>
    <property type="match status" value="1"/>
</dbReference>
<feature type="domain" description="Rod shape-determining protein MreC beta-barrel core" evidence="7">
    <location>
        <begin position="132"/>
        <end position="274"/>
    </location>
</feature>
<evidence type="ECO:0000256" key="1">
    <source>
        <dbReference type="ARBA" id="ARBA00009369"/>
    </source>
</evidence>
<dbReference type="AlphaFoldDB" id="A0A543IV77"/>
<reference evidence="8 9" key="1">
    <citation type="submission" date="2019-06" db="EMBL/GenBank/DDBJ databases">
        <title>Sequencing the genomes of 1000 actinobacteria strains.</title>
        <authorList>
            <person name="Klenk H.-P."/>
        </authorList>
    </citation>
    <scope>NUCLEOTIDE SEQUENCE [LARGE SCALE GENOMIC DNA]</scope>
    <source>
        <strain evidence="8 9">DSM 43186</strain>
    </source>
</reference>
<evidence type="ECO:0000256" key="4">
    <source>
        <dbReference type="ARBA" id="ARBA00032089"/>
    </source>
</evidence>
<dbReference type="Gene3D" id="2.40.10.340">
    <property type="entry name" value="Rod shape-determining protein MreC, domain 1"/>
    <property type="match status" value="1"/>
</dbReference>
<dbReference type="OrthoDB" id="5196068at2"/>
<sequence length="337" mass="35223">MRDTRGSRLLLGVLLATALVLITVDHRGGAKSPLEFLHGIGATVFTGAERVGTSLVRPVRDLAATLAEAPSARQRIRALEEENGRLRAELTARTLDRERAEQLGRLLGLAGLGGYRIVPAQVIARRGVPGLEEAAQIDVGTADGVRRNMTVLNAQGLVGRVVRAAEHSATVALLTDPATAAGARLEGGNEIGVVKGLGHGMGDTLVRFRLFDSTVSVTPGQRIVSFGSQHGAPYVAGVPIGVVERVEPTPGELTKVALARPYVDFSSLDVVGVVVQGPRRDPRDALLPPAPGQAAAPGRDTERDNDRPTERAADTRRARTGTAGAGRRADEAADGGA</sequence>
<dbReference type="InterPro" id="IPR055342">
    <property type="entry name" value="MreC_beta-barrel_core"/>
</dbReference>
<gene>
    <name evidence="8" type="ORF">FHX40_1137</name>
</gene>
<keyword evidence="5" id="KW-0175">Coiled coil</keyword>
<dbReference type="Gene3D" id="2.40.10.350">
    <property type="entry name" value="Rod shape-determining protein MreC, domain 2"/>
    <property type="match status" value="1"/>
</dbReference>
<dbReference type="InterPro" id="IPR042177">
    <property type="entry name" value="Cell/Rod_1"/>
</dbReference>
<protein>
    <recommendedName>
        <fullName evidence="2">Cell shape-determining protein MreC</fullName>
    </recommendedName>
    <alternativeName>
        <fullName evidence="4">Cell shape protein MreC</fullName>
    </alternativeName>
</protein>
<organism evidence="8 9">
    <name type="scientific">Thermopolyspora flexuosa</name>
    <dbReference type="NCBI Taxonomy" id="103836"/>
    <lineage>
        <taxon>Bacteria</taxon>
        <taxon>Bacillati</taxon>
        <taxon>Actinomycetota</taxon>
        <taxon>Actinomycetes</taxon>
        <taxon>Streptosporangiales</taxon>
        <taxon>Streptosporangiaceae</taxon>
        <taxon>Thermopolyspora</taxon>
    </lineage>
</organism>
<evidence type="ECO:0000256" key="3">
    <source>
        <dbReference type="ARBA" id="ARBA00022960"/>
    </source>
</evidence>
<dbReference type="Proteomes" id="UP000319213">
    <property type="component" value="Unassembled WGS sequence"/>
</dbReference>
<dbReference type="InterPro" id="IPR007221">
    <property type="entry name" value="MreC"/>
</dbReference>
<dbReference type="Pfam" id="PF04085">
    <property type="entry name" value="MreC"/>
    <property type="match status" value="1"/>
</dbReference>
<accession>A0A543IV77</accession>
<feature type="compositionally biased region" description="Basic and acidic residues" evidence="6">
    <location>
        <begin position="299"/>
        <end position="317"/>
    </location>
</feature>
<keyword evidence="3" id="KW-0133">Cell shape</keyword>
<evidence type="ECO:0000256" key="6">
    <source>
        <dbReference type="SAM" id="MobiDB-lite"/>
    </source>
</evidence>
<dbReference type="RefSeq" id="WP_142258631.1">
    <property type="nucleotide sequence ID" value="NZ_BMPV01000003.1"/>
</dbReference>
<comment type="caution">
    <text evidence="8">The sequence shown here is derived from an EMBL/GenBank/DDBJ whole genome shotgun (WGS) entry which is preliminary data.</text>
</comment>
<name>A0A543IV77_9ACTN</name>
<proteinExistence type="inferred from homology"/>
<keyword evidence="9" id="KW-1185">Reference proteome</keyword>
<evidence type="ECO:0000256" key="5">
    <source>
        <dbReference type="SAM" id="Coils"/>
    </source>
</evidence>
<dbReference type="PANTHER" id="PTHR34138">
    <property type="entry name" value="CELL SHAPE-DETERMINING PROTEIN MREC"/>
    <property type="match status" value="1"/>
</dbReference>
<dbReference type="EMBL" id="VFPQ01000001">
    <property type="protein sequence ID" value="TQM74461.1"/>
    <property type="molecule type" value="Genomic_DNA"/>
</dbReference>
<dbReference type="GO" id="GO:0005886">
    <property type="term" value="C:plasma membrane"/>
    <property type="evidence" value="ECO:0007669"/>
    <property type="project" value="TreeGrafter"/>
</dbReference>
<dbReference type="GO" id="GO:0008360">
    <property type="term" value="P:regulation of cell shape"/>
    <property type="evidence" value="ECO:0007669"/>
    <property type="project" value="UniProtKB-KW"/>
</dbReference>
<feature type="coiled-coil region" evidence="5">
    <location>
        <begin position="62"/>
        <end position="89"/>
    </location>
</feature>
<evidence type="ECO:0000313" key="8">
    <source>
        <dbReference type="EMBL" id="TQM74461.1"/>
    </source>
</evidence>
<evidence type="ECO:0000256" key="2">
    <source>
        <dbReference type="ARBA" id="ARBA00013855"/>
    </source>
</evidence>
<comment type="similarity">
    <text evidence="1">Belongs to the MreC family.</text>
</comment>